<sequence>MNINTNYLPTKRSALWLVASAAFTSAVFAQQNPMQIDVTGARESTTSILTPTKILQGNELQDKLGTTLGATIGNELGVSQTGYGTGASRPVMRGLEGARVQILQNGLSVGDVSAISADHAVASPVANARQIEILRGAAALLYGSGSSGGLVNVINDRILTNLPDKPTGALNTSYDTVSNGRAASGVIEGSVGSVAVHVDTAINNNQNYRIPGYAEQGGPNANWKINPNGQAQNIPYSGKLPNSFNNQNNLGVGASYIGKSSYTGISVERLNNNYGIPTPEGGMIKQSQNRYDFQHQTRDPFAGFSSVKFSAANSNYNHTEFGTSAYTPAALWKNIANEMRLELAHKQWMGWKGTFGAQVTRSSVEATEIKTRSYAILPSTKTNSDALFWIEEGSWGALQGNLGLRYDNVKQNPNSSTVLSAEGPFSSPTTNPAKPQVQNKNFNLLSYSAGGLWNFANGYGTGLSYTVSQRAPSAQELYSYGIHESTATFAVGNSNLSKETSHNLELNVQKTMGEVRSKVNIYINRFNNYIYGRYTGQFIAAGAEEGAGFSVVQAQQAAATIKGAEGEITHNWGNVGSGARLFADASQGSFDAGGNLPLQPAPRIGLQVAHQKNGWLANASYTYSFQQNRLATWEVGPTPSYNLLNAGLSYTEKVNKISWTSYMMLKNILNDDIRYATTPMAVRLYAPQPGRSLMVGVRANF</sequence>
<evidence type="ECO:0000256" key="9">
    <source>
        <dbReference type="ARBA" id="ARBA00023237"/>
    </source>
</evidence>
<dbReference type="RefSeq" id="WP_353438084.1">
    <property type="nucleotide sequence ID" value="NZ_CP099959.1"/>
</dbReference>
<dbReference type="PANTHER" id="PTHR30069">
    <property type="entry name" value="TONB-DEPENDENT OUTER MEMBRANE RECEPTOR"/>
    <property type="match status" value="1"/>
</dbReference>
<dbReference type="Pfam" id="PF00593">
    <property type="entry name" value="TonB_dep_Rec_b-barrel"/>
    <property type="match status" value="1"/>
</dbReference>
<keyword evidence="4 10" id="KW-1134">Transmembrane beta strand</keyword>
<evidence type="ECO:0000256" key="1">
    <source>
        <dbReference type="ARBA" id="ARBA00004571"/>
    </source>
</evidence>
<dbReference type="PROSITE" id="PS52016">
    <property type="entry name" value="TONB_DEPENDENT_REC_3"/>
    <property type="match status" value="1"/>
</dbReference>
<protein>
    <submittedName>
        <fullName evidence="15">TonB-dependent receptor</fullName>
    </submittedName>
</protein>
<dbReference type="InterPro" id="IPR039426">
    <property type="entry name" value="TonB-dep_rcpt-like"/>
</dbReference>
<evidence type="ECO:0000259" key="14">
    <source>
        <dbReference type="Pfam" id="PF07715"/>
    </source>
</evidence>
<evidence type="ECO:0000256" key="7">
    <source>
        <dbReference type="ARBA" id="ARBA00023136"/>
    </source>
</evidence>
<dbReference type="SUPFAM" id="SSF56935">
    <property type="entry name" value="Porins"/>
    <property type="match status" value="1"/>
</dbReference>
<keyword evidence="5 10" id="KW-0812">Transmembrane</keyword>
<dbReference type="InterPro" id="IPR012910">
    <property type="entry name" value="Plug_dom"/>
</dbReference>
<gene>
    <name evidence="15" type="ORF">NKE59_06015</name>
</gene>
<keyword evidence="8 15" id="KW-0675">Receptor</keyword>
<evidence type="ECO:0000256" key="12">
    <source>
        <dbReference type="SAM" id="SignalP"/>
    </source>
</evidence>
<feature type="signal peptide" evidence="12">
    <location>
        <begin position="1"/>
        <end position="29"/>
    </location>
</feature>
<dbReference type="GO" id="GO:0009279">
    <property type="term" value="C:cell outer membrane"/>
    <property type="evidence" value="ECO:0007669"/>
    <property type="project" value="UniProtKB-SubCell"/>
</dbReference>
<evidence type="ECO:0000256" key="8">
    <source>
        <dbReference type="ARBA" id="ARBA00023170"/>
    </source>
</evidence>
<dbReference type="AlphaFoldDB" id="A0AAU8A1I5"/>
<dbReference type="Pfam" id="PF07715">
    <property type="entry name" value="Plug"/>
    <property type="match status" value="1"/>
</dbReference>
<dbReference type="Gene3D" id="2.40.170.20">
    <property type="entry name" value="TonB-dependent receptor, beta-barrel domain"/>
    <property type="match status" value="1"/>
</dbReference>
<dbReference type="GO" id="GO:0044718">
    <property type="term" value="P:siderophore transmembrane transport"/>
    <property type="evidence" value="ECO:0007669"/>
    <property type="project" value="TreeGrafter"/>
</dbReference>
<dbReference type="InterPro" id="IPR037066">
    <property type="entry name" value="Plug_dom_sf"/>
</dbReference>
<evidence type="ECO:0000256" key="11">
    <source>
        <dbReference type="RuleBase" id="RU003357"/>
    </source>
</evidence>
<keyword evidence="6 11" id="KW-0798">TonB box</keyword>
<evidence type="ECO:0000256" key="2">
    <source>
        <dbReference type="ARBA" id="ARBA00009810"/>
    </source>
</evidence>
<dbReference type="InterPro" id="IPR000531">
    <property type="entry name" value="Beta-barrel_TonB"/>
</dbReference>
<keyword evidence="3 10" id="KW-0813">Transport</keyword>
<comment type="subcellular location">
    <subcellularLocation>
        <location evidence="1 10">Cell outer membrane</location>
        <topology evidence="1 10">Multi-pass membrane protein</topology>
    </subcellularLocation>
</comment>
<comment type="similarity">
    <text evidence="2 10 11">Belongs to the TonB-dependent receptor family.</text>
</comment>
<organism evidence="15">
    <name type="scientific">Polynucleobacter sp. UK-FUSCHL-C3</name>
    <dbReference type="NCBI Taxonomy" id="2955208"/>
    <lineage>
        <taxon>Bacteria</taxon>
        <taxon>Pseudomonadati</taxon>
        <taxon>Pseudomonadota</taxon>
        <taxon>Betaproteobacteria</taxon>
        <taxon>Burkholderiales</taxon>
        <taxon>Burkholderiaceae</taxon>
        <taxon>Polynucleobacter</taxon>
    </lineage>
</organism>
<keyword evidence="7 10" id="KW-0472">Membrane</keyword>
<dbReference type="GO" id="GO:0015344">
    <property type="term" value="F:siderophore uptake transmembrane transporter activity"/>
    <property type="evidence" value="ECO:0007669"/>
    <property type="project" value="TreeGrafter"/>
</dbReference>
<keyword evidence="9 10" id="KW-0998">Cell outer membrane</keyword>
<accession>A0AAU8A1I5</accession>
<proteinExistence type="inferred from homology"/>
<dbReference type="InterPro" id="IPR036942">
    <property type="entry name" value="Beta-barrel_TonB_sf"/>
</dbReference>
<feature type="domain" description="TonB-dependent receptor-like beta-barrel" evidence="13">
    <location>
        <begin position="242"/>
        <end position="652"/>
    </location>
</feature>
<name>A0AAU8A1I5_9BURK</name>
<evidence type="ECO:0000256" key="3">
    <source>
        <dbReference type="ARBA" id="ARBA00022448"/>
    </source>
</evidence>
<evidence type="ECO:0000256" key="5">
    <source>
        <dbReference type="ARBA" id="ARBA00022692"/>
    </source>
</evidence>
<dbReference type="EMBL" id="CP099959">
    <property type="protein sequence ID" value="XCC57057.1"/>
    <property type="molecule type" value="Genomic_DNA"/>
</dbReference>
<evidence type="ECO:0000256" key="6">
    <source>
        <dbReference type="ARBA" id="ARBA00023077"/>
    </source>
</evidence>
<dbReference type="Gene3D" id="2.170.130.10">
    <property type="entry name" value="TonB-dependent receptor, plug domain"/>
    <property type="match status" value="1"/>
</dbReference>
<evidence type="ECO:0000256" key="4">
    <source>
        <dbReference type="ARBA" id="ARBA00022452"/>
    </source>
</evidence>
<feature type="chain" id="PRO_5043986436" evidence="12">
    <location>
        <begin position="30"/>
        <end position="701"/>
    </location>
</feature>
<feature type="domain" description="TonB-dependent receptor plug" evidence="14">
    <location>
        <begin position="50"/>
        <end position="149"/>
    </location>
</feature>
<evidence type="ECO:0000313" key="15">
    <source>
        <dbReference type="EMBL" id="XCC57057.1"/>
    </source>
</evidence>
<reference evidence="15" key="1">
    <citation type="submission" date="2022-06" db="EMBL/GenBank/DDBJ databases">
        <title>New Polynucleobacter species.</title>
        <authorList>
            <person name="Hahn M.W."/>
        </authorList>
    </citation>
    <scope>NUCLEOTIDE SEQUENCE</scope>
    <source>
        <strain evidence="15">UK-FUSCHL-C3</strain>
    </source>
</reference>
<dbReference type="PANTHER" id="PTHR30069:SF40">
    <property type="entry name" value="TONB-DEPENDENT RECEPTOR NMB0964-RELATED"/>
    <property type="match status" value="1"/>
</dbReference>
<keyword evidence="12" id="KW-0732">Signal</keyword>
<evidence type="ECO:0000256" key="10">
    <source>
        <dbReference type="PROSITE-ProRule" id="PRU01360"/>
    </source>
</evidence>
<evidence type="ECO:0000259" key="13">
    <source>
        <dbReference type="Pfam" id="PF00593"/>
    </source>
</evidence>